<feature type="transmembrane region" description="Helical" evidence="5">
    <location>
        <begin position="375"/>
        <end position="396"/>
    </location>
</feature>
<keyword evidence="3 5" id="KW-1133">Transmembrane helix</keyword>
<keyword evidence="8" id="KW-1185">Reference proteome</keyword>
<dbReference type="Pfam" id="PF07690">
    <property type="entry name" value="MFS_1"/>
    <property type="match status" value="1"/>
</dbReference>
<dbReference type="GO" id="GO:0022857">
    <property type="term" value="F:transmembrane transporter activity"/>
    <property type="evidence" value="ECO:0007669"/>
    <property type="project" value="InterPro"/>
</dbReference>
<feature type="transmembrane region" description="Helical" evidence="5">
    <location>
        <begin position="108"/>
        <end position="130"/>
    </location>
</feature>
<dbReference type="InterPro" id="IPR036259">
    <property type="entry name" value="MFS_trans_sf"/>
</dbReference>
<name>A0A545ASS7_9ACTN</name>
<feature type="transmembrane region" description="Helical" evidence="5">
    <location>
        <begin position="136"/>
        <end position="158"/>
    </location>
</feature>
<feature type="transmembrane region" description="Helical" evidence="5">
    <location>
        <begin position="302"/>
        <end position="323"/>
    </location>
</feature>
<evidence type="ECO:0000256" key="4">
    <source>
        <dbReference type="ARBA" id="ARBA00023136"/>
    </source>
</evidence>
<dbReference type="Gene3D" id="1.20.1720.10">
    <property type="entry name" value="Multidrug resistance protein D"/>
    <property type="match status" value="1"/>
</dbReference>
<evidence type="ECO:0000256" key="5">
    <source>
        <dbReference type="SAM" id="Phobius"/>
    </source>
</evidence>
<evidence type="ECO:0000256" key="1">
    <source>
        <dbReference type="ARBA" id="ARBA00004651"/>
    </source>
</evidence>
<dbReference type="Gene3D" id="1.20.1250.20">
    <property type="entry name" value="MFS general substrate transporter like domains"/>
    <property type="match status" value="1"/>
</dbReference>
<comment type="caution">
    <text evidence="7">The sequence shown here is derived from an EMBL/GenBank/DDBJ whole genome shotgun (WGS) entry which is preliminary data.</text>
</comment>
<sequence length="432" mass="43583">MSVTTAMPTVVESLHGMAFYAWPFSAFMVANLLGMVLAGEISDRIGPGKPLIAGLVLFGAGLVIAGTATTMAQLVAGRMVQGLGGGVLIVVMYVLIGAGYPPELHPRVFGMTAVGWVLPSLVGPVVAGTLAEHAHWRLVFLGLVPLVVVGAALVLPGLRRLPSDPPREAAGASAAYRGGGRSRWPFALLAGAGVILLQVAGNRLDVVAVPLALVGLAAIVVAIRMLFPVGTATARSGLPTVVLLRGLAAGSFFAVDALVPLTLASVHGWSPAASGLPLTIGALGWSGASWIQGRYPSVARSLVVGTGLGCVAVACALMAFVAWTPGSGWVAYPAWIVGGLGMGLIMPSLSVLLLEFSSADDRGRNSAAMQIADALLSSLTIGFTGAVVAAATAGAFGLPTAIGSSNLVMAAIAVGAILVAARLRRRVSVGAR</sequence>
<dbReference type="EMBL" id="VIRS01000009">
    <property type="protein sequence ID" value="TQS44378.1"/>
    <property type="molecule type" value="Genomic_DNA"/>
</dbReference>
<dbReference type="SUPFAM" id="SSF103473">
    <property type="entry name" value="MFS general substrate transporter"/>
    <property type="match status" value="1"/>
</dbReference>
<evidence type="ECO:0000313" key="7">
    <source>
        <dbReference type="EMBL" id="TQS44378.1"/>
    </source>
</evidence>
<evidence type="ECO:0000256" key="3">
    <source>
        <dbReference type="ARBA" id="ARBA00022989"/>
    </source>
</evidence>
<feature type="domain" description="Major facilitator superfamily (MFS) profile" evidence="6">
    <location>
        <begin position="1"/>
        <end position="428"/>
    </location>
</feature>
<evidence type="ECO:0000256" key="2">
    <source>
        <dbReference type="ARBA" id="ARBA00022692"/>
    </source>
</evidence>
<dbReference type="PANTHER" id="PTHR23501">
    <property type="entry name" value="MAJOR FACILITATOR SUPERFAMILY"/>
    <property type="match status" value="1"/>
</dbReference>
<feature type="transmembrane region" description="Helical" evidence="5">
    <location>
        <begin position="20"/>
        <end position="39"/>
    </location>
</feature>
<gene>
    <name evidence="7" type="ORF">FL583_14745</name>
</gene>
<dbReference type="PANTHER" id="PTHR23501:SF154">
    <property type="entry name" value="MULTIDRUG-EFFLUX TRANSPORTER RV1634-RELATED"/>
    <property type="match status" value="1"/>
</dbReference>
<protein>
    <submittedName>
        <fullName evidence="7">MFS transporter</fullName>
    </submittedName>
</protein>
<dbReference type="GO" id="GO:0005886">
    <property type="term" value="C:plasma membrane"/>
    <property type="evidence" value="ECO:0007669"/>
    <property type="project" value="UniProtKB-SubCell"/>
</dbReference>
<dbReference type="InParanoid" id="A0A545ASS7"/>
<dbReference type="InterPro" id="IPR005829">
    <property type="entry name" value="Sugar_transporter_CS"/>
</dbReference>
<evidence type="ECO:0000313" key="8">
    <source>
        <dbReference type="Proteomes" id="UP000317982"/>
    </source>
</evidence>
<keyword evidence="2 5" id="KW-0812">Transmembrane</keyword>
<dbReference type="InterPro" id="IPR011701">
    <property type="entry name" value="MFS"/>
</dbReference>
<organism evidence="7 8">
    <name type="scientific">Cryptosporangium phraense</name>
    <dbReference type="NCBI Taxonomy" id="2593070"/>
    <lineage>
        <taxon>Bacteria</taxon>
        <taxon>Bacillati</taxon>
        <taxon>Actinomycetota</taxon>
        <taxon>Actinomycetes</taxon>
        <taxon>Cryptosporangiales</taxon>
        <taxon>Cryptosporangiaceae</taxon>
        <taxon>Cryptosporangium</taxon>
    </lineage>
</organism>
<dbReference type="InterPro" id="IPR020846">
    <property type="entry name" value="MFS_dom"/>
</dbReference>
<feature type="transmembrane region" description="Helical" evidence="5">
    <location>
        <begin position="329"/>
        <end position="354"/>
    </location>
</feature>
<feature type="transmembrane region" description="Helical" evidence="5">
    <location>
        <begin position="184"/>
        <end position="201"/>
    </location>
</feature>
<dbReference type="AlphaFoldDB" id="A0A545ASS7"/>
<keyword evidence="4 5" id="KW-0472">Membrane</keyword>
<dbReference type="PROSITE" id="PS50850">
    <property type="entry name" value="MFS"/>
    <property type="match status" value="1"/>
</dbReference>
<dbReference type="OrthoDB" id="9778875at2"/>
<feature type="transmembrane region" description="Helical" evidence="5">
    <location>
        <begin position="51"/>
        <end position="76"/>
    </location>
</feature>
<feature type="transmembrane region" description="Helical" evidence="5">
    <location>
        <begin position="402"/>
        <end position="423"/>
    </location>
</feature>
<dbReference type="PROSITE" id="PS00217">
    <property type="entry name" value="SUGAR_TRANSPORT_2"/>
    <property type="match status" value="1"/>
</dbReference>
<comment type="subcellular location">
    <subcellularLocation>
        <location evidence="1">Cell membrane</location>
        <topology evidence="1">Multi-pass membrane protein</topology>
    </subcellularLocation>
</comment>
<feature type="transmembrane region" description="Helical" evidence="5">
    <location>
        <begin position="242"/>
        <end position="263"/>
    </location>
</feature>
<dbReference type="Proteomes" id="UP000317982">
    <property type="component" value="Unassembled WGS sequence"/>
</dbReference>
<feature type="transmembrane region" description="Helical" evidence="5">
    <location>
        <begin position="207"/>
        <end position="230"/>
    </location>
</feature>
<feature type="transmembrane region" description="Helical" evidence="5">
    <location>
        <begin position="269"/>
        <end position="290"/>
    </location>
</feature>
<reference evidence="7 8" key="1">
    <citation type="submission" date="2019-07" db="EMBL/GenBank/DDBJ databases">
        <title>Cryptosporangium phraense sp. nov., isolated from plant litter.</title>
        <authorList>
            <person name="Suriyachadkun C."/>
        </authorList>
    </citation>
    <scope>NUCLEOTIDE SEQUENCE [LARGE SCALE GENOMIC DNA]</scope>
    <source>
        <strain evidence="7 8">A-T 5661</strain>
    </source>
</reference>
<evidence type="ECO:0000259" key="6">
    <source>
        <dbReference type="PROSITE" id="PS50850"/>
    </source>
</evidence>
<proteinExistence type="predicted"/>
<accession>A0A545ASS7</accession>
<feature type="transmembrane region" description="Helical" evidence="5">
    <location>
        <begin position="82"/>
        <end position="101"/>
    </location>
</feature>